<dbReference type="Gene3D" id="3.30.2310.20">
    <property type="entry name" value="RelE-like"/>
    <property type="match status" value="1"/>
</dbReference>
<name>A0ABV0LWZ0_9HYPH</name>
<dbReference type="Proteomes" id="UP001496627">
    <property type="component" value="Unassembled WGS sequence"/>
</dbReference>
<dbReference type="InterPro" id="IPR035093">
    <property type="entry name" value="RelE/ParE_toxin_dom_sf"/>
</dbReference>
<reference evidence="2 3" key="1">
    <citation type="submission" date="2024-05" db="EMBL/GenBank/DDBJ databases">
        <title>Neorhizobium sp. Rsf11, a plant growth promoting and heavy metal resistant PAH-degrader.</title>
        <authorList>
            <person name="Golubev S.N."/>
            <person name="Muratova A.Y."/>
            <person name="Markelova M.I."/>
        </authorList>
    </citation>
    <scope>NUCLEOTIDE SEQUENCE [LARGE SCALE GENOMIC DNA]</scope>
    <source>
        <strain evidence="2 3">Rsf11</strain>
    </source>
</reference>
<accession>A0ABV0LWZ0</accession>
<comment type="caution">
    <text evidence="2">The sequence shown here is derived from an EMBL/GenBank/DDBJ whole genome shotgun (WGS) entry which is preliminary data.</text>
</comment>
<keyword evidence="3" id="KW-1185">Reference proteome</keyword>
<dbReference type="RefSeq" id="WP_037157853.1">
    <property type="nucleotide sequence ID" value="NZ_JBEAAL010000001.1"/>
</dbReference>
<protein>
    <submittedName>
        <fullName evidence="2">Type II toxin-antitoxin system RelE/ParE family toxin</fullName>
    </submittedName>
</protein>
<gene>
    <name evidence="2" type="ORF">ABK249_00060</name>
</gene>
<sequence length="109" mass="12679">MPRIQYLDSVKADFREIAHYVSRESGSAAIARQFVKALRHKCRNLATLPGTMGRDRSELGRRLRSVAYRGYIIYFRYADDRFQVINILEGHRDTERHFGTGDTEPESED</sequence>
<organism evidence="2 3">
    <name type="scientific">Neorhizobium phenanthreniclasticum</name>
    <dbReference type="NCBI Taxonomy" id="3157917"/>
    <lineage>
        <taxon>Bacteria</taxon>
        <taxon>Pseudomonadati</taxon>
        <taxon>Pseudomonadota</taxon>
        <taxon>Alphaproteobacteria</taxon>
        <taxon>Hyphomicrobiales</taxon>
        <taxon>Rhizobiaceae</taxon>
        <taxon>Rhizobium/Agrobacterium group</taxon>
        <taxon>Neorhizobium</taxon>
    </lineage>
</organism>
<proteinExistence type="predicted"/>
<evidence type="ECO:0000256" key="1">
    <source>
        <dbReference type="ARBA" id="ARBA00022649"/>
    </source>
</evidence>
<keyword evidence="1" id="KW-1277">Toxin-antitoxin system</keyword>
<evidence type="ECO:0000313" key="2">
    <source>
        <dbReference type="EMBL" id="MEQ1403310.1"/>
    </source>
</evidence>
<dbReference type="EMBL" id="JBEAAL010000001">
    <property type="protein sequence ID" value="MEQ1403310.1"/>
    <property type="molecule type" value="Genomic_DNA"/>
</dbReference>
<evidence type="ECO:0000313" key="3">
    <source>
        <dbReference type="Proteomes" id="UP001496627"/>
    </source>
</evidence>
<dbReference type="Pfam" id="PF05016">
    <property type="entry name" value="ParE_toxin"/>
    <property type="match status" value="1"/>
</dbReference>
<dbReference type="InterPro" id="IPR007712">
    <property type="entry name" value="RelE/ParE_toxin"/>
</dbReference>